<accession>A0A1M5M0F5</accession>
<dbReference type="EMBL" id="FQWF01000009">
    <property type="protein sequence ID" value="SHG70761.1"/>
    <property type="molecule type" value="Genomic_DNA"/>
</dbReference>
<dbReference type="RefSeq" id="WP_396177828.1">
    <property type="nucleotide sequence ID" value="NZ_FQWF01000009.1"/>
</dbReference>
<dbReference type="PANTHER" id="PTHR36966">
    <property type="entry name" value="REP-ASSOCIATED TYROSINE TRANSPOSASE"/>
    <property type="match status" value="1"/>
</dbReference>
<feature type="domain" description="Transposase IS200-like" evidence="1">
    <location>
        <begin position="16"/>
        <end position="154"/>
    </location>
</feature>
<evidence type="ECO:0000313" key="3">
    <source>
        <dbReference type="Proteomes" id="UP000184020"/>
    </source>
</evidence>
<dbReference type="InterPro" id="IPR036515">
    <property type="entry name" value="Transposase_17_sf"/>
</dbReference>
<protein>
    <submittedName>
        <fullName evidence="2">Transposase IS200 like</fullName>
    </submittedName>
</protein>
<evidence type="ECO:0000313" key="2">
    <source>
        <dbReference type="EMBL" id="SHG70761.1"/>
    </source>
</evidence>
<dbReference type="GO" id="GO:0043565">
    <property type="term" value="F:sequence-specific DNA binding"/>
    <property type="evidence" value="ECO:0007669"/>
    <property type="project" value="TreeGrafter"/>
</dbReference>
<dbReference type="InterPro" id="IPR052715">
    <property type="entry name" value="RAYT_transposase"/>
</dbReference>
<proteinExistence type="predicted"/>
<dbReference type="GO" id="GO:0004803">
    <property type="term" value="F:transposase activity"/>
    <property type="evidence" value="ECO:0007669"/>
    <property type="project" value="InterPro"/>
</dbReference>
<evidence type="ECO:0000259" key="1">
    <source>
        <dbReference type="SMART" id="SM01321"/>
    </source>
</evidence>
<dbReference type="PANTHER" id="PTHR36966:SF1">
    <property type="entry name" value="REP-ASSOCIATED TYROSINE TRANSPOSASE"/>
    <property type="match status" value="1"/>
</dbReference>
<dbReference type="Pfam" id="PF01797">
    <property type="entry name" value="Y1_Tnp"/>
    <property type="match status" value="1"/>
</dbReference>
<dbReference type="Gene3D" id="3.30.70.1290">
    <property type="entry name" value="Transposase IS200-like"/>
    <property type="match status" value="1"/>
</dbReference>
<dbReference type="Proteomes" id="UP000184020">
    <property type="component" value="Unassembled WGS sequence"/>
</dbReference>
<dbReference type="NCBIfam" id="NF047646">
    <property type="entry name" value="REP_Tyr_transpos"/>
    <property type="match status" value="1"/>
</dbReference>
<gene>
    <name evidence="2" type="ORF">SAMN05444372_1095</name>
</gene>
<sequence>MSQKIVTIKEGYVIRDQTLPHFITATVVDWIDVFTRKTYRDIVIECFDYCIANKSMVLYGYVIMSNHIHLVLQSRDGKLSDLIRDFKKFIATKILEKIQTDPESRREWMLERFKLATESHTRNKNYQFWQSGNHPEEIYTNKFMWSKLDYIHLNPVRAGIVEKASQYIYSSASNYVSDIELLKIEKADNPIVDVLNPNSFTKYNLY</sequence>
<name>A0A1M5M0F5_9FLAO</name>
<dbReference type="GO" id="GO:0006313">
    <property type="term" value="P:DNA transposition"/>
    <property type="evidence" value="ECO:0007669"/>
    <property type="project" value="InterPro"/>
</dbReference>
<dbReference type="InterPro" id="IPR002686">
    <property type="entry name" value="Transposase_17"/>
</dbReference>
<organism evidence="2 3">
    <name type="scientific">Flavobacterium micromati</name>
    <dbReference type="NCBI Taxonomy" id="229205"/>
    <lineage>
        <taxon>Bacteria</taxon>
        <taxon>Pseudomonadati</taxon>
        <taxon>Bacteroidota</taxon>
        <taxon>Flavobacteriia</taxon>
        <taxon>Flavobacteriales</taxon>
        <taxon>Flavobacteriaceae</taxon>
        <taxon>Flavobacterium</taxon>
    </lineage>
</organism>
<dbReference type="SMART" id="SM01321">
    <property type="entry name" value="Y1_Tnp"/>
    <property type="match status" value="1"/>
</dbReference>
<dbReference type="SUPFAM" id="SSF143422">
    <property type="entry name" value="Transposase IS200-like"/>
    <property type="match status" value="1"/>
</dbReference>
<reference evidence="3" key="1">
    <citation type="submission" date="2016-11" db="EMBL/GenBank/DDBJ databases">
        <authorList>
            <person name="Varghese N."/>
            <person name="Submissions S."/>
        </authorList>
    </citation>
    <scope>NUCLEOTIDE SEQUENCE [LARGE SCALE GENOMIC DNA]</scope>
    <source>
        <strain evidence="3">DSM 17659</strain>
    </source>
</reference>
<dbReference type="AlphaFoldDB" id="A0A1M5M0F5"/>
<keyword evidence="3" id="KW-1185">Reference proteome</keyword>